<dbReference type="CDD" id="cd16495">
    <property type="entry name" value="RING_CH-C4HC3_MARCH"/>
    <property type="match status" value="1"/>
</dbReference>
<dbReference type="InParanoid" id="F0YGI6"/>
<reference evidence="6 7" key="1">
    <citation type="journal article" date="2011" name="Proc. Natl. Acad. Sci. U.S.A.">
        <title>Niche of harmful alga Aureococcus anophagefferens revealed through ecogenomics.</title>
        <authorList>
            <person name="Gobler C.J."/>
            <person name="Berry D.L."/>
            <person name="Dyhrman S.T."/>
            <person name="Wilhelm S.W."/>
            <person name="Salamov A."/>
            <person name="Lobanov A.V."/>
            <person name="Zhang Y."/>
            <person name="Collier J.L."/>
            <person name="Wurch L.L."/>
            <person name="Kustka A.B."/>
            <person name="Dill B.D."/>
            <person name="Shah M."/>
            <person name="VerBerkmoes N.C."/>
            <person name="Kuo A."/>
            <person name="Terry A."/>
            <person name="Pangilinan J."/>
            <person name="Lindquist E.A."/>
            <person name="Lucas S."/>
            <person name="Paulsen I.T."/>
            <person name="Hattenrath-Lehmann T.K."/>
            <person name="Talmage S.C."/>
            <person name="Walker E.A."/>
            <person name="Koch F."/>
            <person name="Burson A.M."/>
            <person name="Marcoval M.A."/>
            <person name="Tang Y.Z."/>
            <person name="Lecleir G.R."/>
            <person name="Coyne K.J."/>
            <person name="Berg G.M."/>
            <person name="Bertrand E.M."/>
            <person name="Saito M.A."/>
            <person name="Gladyshev V.N."/>
            <person name="Grigoriev I.V."/>
        </authorList>
    </citation>
    <scope>NUCLEOTIDE SEQUENCE [LARGE SCALE GENOMIC DNA]</scope>
    <source>
        <strain evidence="7">CCMP 1984</strain>
    </source>
</reference>
<dbReference type="GeneID" id="20225674"/>
<sequence>MASTSILIVDQREATQRTLKLTCKTTLTAAKLKRTYGKHTGEDPCLFVLTRPNGRRLEPDEHLPKSVFVVAAEPSAAKPSAAKPTAAKPEAAEPAAAAAPAEDDRACRYCFESHEPLISPCECRGDQRYVHPECLRQYQRVLLVNEPVHPQLYAAEHDPRTTICGVCRSPYSVAPPSRRELAESFTGPELAEQLRVGSVLAVRPRHSAHLEAIGGAAAFVRSLYLITNVEKDDGSLTLELRTNSEAEALRKRLDAAGDAVLDNGRRFTLAEIRRGSGVVAGRDCLWALRTLEAPAVAVLRAAEDRTGPGGEDHLAAVNLNARIVRRTARRGVELRHRVGGVVDPHRVTCFLVPGDAETTHGHTVLFCGASEQVATSAAALAEASRREAEAEARAVDLAAQRATTVRGGVVRGQAVRVVGLRDYEGEVGVACGFADGRWRVRFRDGSLKAARPEHVEPREEGPFSGRVDVYWGDSRWSRAQLLGEIGRGHWGVAACCVADVVDDDRYETAAARAVFAARSAMTDPALR</sequence>
<gene>
    <name evidence="6" type="ORF">AURANDRAFT_66149</name>
</gene>
<protein>
    <recommendedName>
        <fullName evidence="5">RING-CH-type domain-containing protein</fullName>
    </recommendedName>
</protein>
<dbReference type="RefSeq" id="XP_009039518.1">
    <property type="nucleotide sequence ID" value="XM_009041270.1"/>
</dbReference>
<evidence type="ECO:0000256" key="2">
    <source>
        <dbReference type="ARBA" id="ARBA00022771"/>
    </source>
</evidence>
<evidence type="ECO:0000313" key="6">
    <source>
        <dbReference type="EMBL" id="EGB05676.1"/>
    </source>
</evidence>
<dbReference type="AlphaFoldDB" id="F0YGI6"/>
<dbReference type="SUPFAM" id="SSF143456">
    <property type="entry name" value="VC0467-like"/>
    <property type="match status" value="1"/>
</dbReference>
<evidence type="ECO:0000313" key="7">
    <source>
        <dbReference type="Proteomes" id="UP000002729"/>
    </source>
</evidence>
<keyword evidence="2" id="KW-0863">Zinc-finger</keyword>
<dbReference type="InterPro" id="IPR013083">
    <property type="entry name" value="Znf_RING/FYVE/PHD"/>
</dbReference>
<feature type="region of interest" description="Disordered" evidence="4">
    <location>
        <begin position="78"/>
        <end position="98"/>
    </location>
</feature>
<dbReference type="OrthoDB" id="264354at2759"/>
<keyword evidence="7" id="KW-1185">Reference proteome</keyword>
<name>F0YGI6_AURAN</name>
<dbReference type="OMA" id="FAPVSEM"/>
<dbReference type="EMBL" id="GL833139">
    <property type="protein sequence ID" value="EGB05676.1"/>
    <property type="molecule type" value="Genomic_DNA"/>
</dbReference>
<dbReference type="SMART" id="SM00744">
    <property type="entry name" value="RINGv"/>
    <property type="match status" value="1"/>
</dbReference>
<dbReference type="Proteomes" id="UP000002729">
    <property type="component" value="Unassembled WGS sequence"/>
</dbReference>
<accession>F0YGI6</accession>
<evidence type="ECO:0000259" key="5">
    <source>
        <dbReference type="PROSITE" id="PS51292"/>
    </source>
</evidence>
<dbReference type="PANTHER" id="PTHR46347:SF1">
    <property type="entry name" value="RING_FYVE_PHD ZINC FINGER SUPERFAMILY PROTEIN"/>
    <property type="match status" value="1"/>
</dbReference>
<feature type="domain" description="RING-CH-type" evidence="5">
    <location>
        <begin position="99"/>
        <end position="174"/>
    </location>
</feature>
<dbReference type="PANTHER" id="PTHR46347">
    <property type="entry name" value="RING/FYVE/PHD ZINC FINGER SUPERFAMILY PROTEIN"/>
    <property type="match status" value="1"/>
</dbReference>
<dbReference type="eggNOG" id="ENOG502QWK9">
    <property type="taxonomic scope" value="Eukaryota"/>
</dbReference>
<dbReference type="Gene3D" id="3.30.40.10">
    <property type="entry name" value="Zinc/RING finger domain, C3HC4 (zinc finger)"/>
    <property type="match status" value="1"/>
</dbReference>
<dbReference type="SUPFAM" id="SSF57850">
    <property type="entry name" value="RING/U-box"/>
    <property type="match status" value="1"/>
</dbReference>
<evidence type="ECO:0000256" key="3">
    <source>
        <dbReference type="ARBA" id="ARBA00022833"/>
    </source>
</evidence>
<proteinExistence type="predicted"/>
<dbReference type="PROSITE" id="PS51292">
    <property type="entry name" value="ZF_RING_CH"/>
    <property type="match status" value="1"/>
</dbReference>
<evidence type="ECO:0000256" key="1">
    <source>
        <dbReference type="ARBA" id="ARBA00022723"/>
    </source>
</evidence>
<dbReference type="GO" id="GO:0008270">
    <property type="term" value="F:zinc ion binding"/>
    <property type="evidence" value="ECO:0007669"/>
    <property type="project" value="UniProtKB-KW"/>
</dbReference>
<dbReference type="InterPro" id="IPR011016">
    <property type="entry name" value="Znf_RING-CH"/>
</dbReference>
<dbReference type="Gene3D" id="3.40.1740.10">
    <property type="entry name" value="VC0467-like"/>
    <property type="match status" value="1"/>
</dbReference>
<organism evidence="7">
    <name type="scientific">Aureococcus anophagefferens</name>
    <name type="common">Harmful bloom alga</name>
    <dbReference type="NCBI Taxonomy" id="44056"/>
    <lineage>
        <taxon>Eukaryota</taxon>
        <taxon>Sar</taxon>
        <taxon>Stramenopiles</taxon>
        <taxon>Ochrophyta</taxon>
        <taxon>Pelagophyceae</taxon>
        <taxon>Pelagomonadales</taxon>
        <taxon>Pelagomonadaceae</taxon>
        <taxon>Aureococcus</taxon>
    </lineage>
</organism>
<evidence type="ECO:0000256" key="4">
    <source>
        <dbReference type="SAM" id="MobiDB-lite"/>
    </source>
</evidence>
<keyword evidence="3" id="KW-0862">Zinc</keyword>
<keyword evidence="1" id="KW-0479">Metal-binding</keyword>
<dbReference type="KEGG" id="aaf:AURANDRAFT_66149"/>
<dbReference type="Pfam" id="PF12906">
    <property type="entry name" value="RINGv"/>
    <property type="match status" value="1"/>
</dbReference>